<dbReference type="InterPro" id="IPR019554">
    <property type="entry name" value="Soluble_ligand-bd"/>
</dbReference>
<dbReference type="SUPFAM" id="SSF47781">
    <property type="entry name" value="RuvA domain 2-like"/>
    <property type="match status" value="1"/>
</dbReference>
<dbReference type="STRING" id="1678840.ATC1_131342"/>
<dbReference type="Pfam" id="PF10531">
    <property type="entry name" value="SLBB"/>
    <property type="match status" value="1"/>
</dbReference>
<feature type="domain" description="Helix-hairpin-helix DNA-binding motif class 1" evidence="2">
    <location>
        <begin position="159"/>
        <end position="178"/>
    </location>
</feature>
<dbReference type="Gene3D" id="1.10.150.280">
    <property type="entry name" value="AF1531-like domain"/>
    <property type="match status" value="1"/>
</dbReference>
<dbReference type="RefSeq" id="WP_062282383.1">
    <property type="nucleotide sequence ID" value="NZ_DF968181.1"/>
</dbReference>
<dbReference type="InterPro" id="IPR004509">
    <property type="entry name" value="Competence_ComEA_HhH"/>
</dbReference>
<dbReference type="AlphaFoldDB" id="A0A0S7BSA8"/>
<evidence type="ECO:0000313" key="3">
    <source>
        <dbReference type="EMBL" id="GAP41355.1"/>
    </source>
</evidence>
<dbReference type="InterPro" id="IPR003583">
    <property type="entry name" value="Hlx-hairpin-Hlx_DNA-bd_motif"/>
</dbReference>
<dbReference type="Gene3D" id="3.10.560.10">
    <property type="entry name" value="Outer membrane lipoprotein wza domain like"/>
    <property type="match status" value="1"/>
</dbReference>
<organism evidence="3">
    <name type="scientific">Flexilinea flocculi</name>
    <dbReference type="NCBI Taxonomy" id="1678840"/>
    <lineage>
        <taxon>Bacteria</taxon>
        <taxon>Bacillati</taxon>
        <taxon>Chloroflexota</taxon>
        <taxon>Anaerolineae</taxon>
        <taxon>Anaerolineales</taxon>
        <taxon>Anaerolineaceae</taxon>
        <taxon>Flexilinea</taxon>
    </lineage>
</organism>
<sequence length="182" mass="19979">MNKWYPIFIGIILGFLFSGIILLISTKPKGKPIIINNNTTPISIHFEVYGAVKKPGVYSAALSIRVQDAVALAGGLKENADLIMSNLSAKVFDGDRIIIPTKTIYEATITPQLPKNTINMIHLNSATIQDLMTLPGIGETKAKEIIRFREVNGSFDEIADLLNIPGIGEKTIEQFLDRITVE</sequence>
<accession>A0A0S7BSA8</accession>
<dbReference type="GO" id="GO:0003677">
    <property type="term" value="F:DNA binding"/>
    <property type="evidence" value="ECO:0007669"/>
    <property type="project" value="InterPro"/>
</dbReference>
<proteinExistence type="predicted"/>
<dbReference type="PANTHER" id="PTHR21180">
    <property type="entry name" value="ENDONUCLEASE/EXONUCLEASE/PHOSPHATASE FAMILY DOMAIN-CONTAINING PROTEIN 1"/>
    <property type="match status" value="1"/>
</dbReference>
<dbReference type="GO" id="GO:0015628">
    <property type="term" value="P:protein secretion by the type II secretion system"/>
    <property type="evidence" value="ECO:0007669"/>
    <property type="project" value="TreeGrafter"/>
</dbReference>
<feature type="domain" description="Helix-hairpin-helix DNA-binding motif class 1" evidence="2">
    <location>
        <begin position="129"/>
        <end position="148"/>
    </location>
</feature>
<dbReference type="Pfam" id="PF12836">
    <property type="entry name" value="HHH_3"/>
    <property type="match status" value="1"/>
</dbReference>
<feature type="transmembrane region" description="Helical" evidence="1">
    <location>
        <begin position="6"/>
        <end position="24"/>
    </location>
</feature>
<dbReference type="SMART" id="SM00278">
    <property type="entry name" value="HhH1"/>
    <property type="match status" value="2"/>
</dbReference>
<dbReference type="InterPro" id="IPR010994">
    <property type="entry name" value="RuvA_2-like"/>
</dbReference>
<keyword evidence="1" id="KW-0812">Transmembrane</keyword>
<dbReference type="EMBL" id="DF968181">
    <property type="protein sequence ID" value="GAP41355.1"/>
    <property type="molecule type" value="Genomic_DNA"/>
</dbReference>
<evidence type="ECO:0000256" key="1">
    <source>
        <dbReference type="SAM" id="Phobius"/>
    </source>
</evidence>
<keyword evidence="1" id="KW-0472">Membrane</keyword>
<dbReference type="PANTHER" id="PTHR21180:SF32">
    <property type="entry name" value="ENDONUCLEASE_EXONUCLEASE_PHOSPHATASE FAMILY DOMAIN-CONTAINING PROTEIN 1"/>
    <property type="match status" value="1"/>
</dbReference>
<keyword evidence="4" id="KW-1185">Reference proteome</keyword>
<dbReference type="GO" id="GO:0006281">
    <property type="term" value="P:DNA repair"/>
    <property type="evidence" value="ECO:0007669"/>
    <property type="project" value="InterPro"/>
</dbReference>
<evidence type="ECO:0000313" key="4">
    <source>
        <dbReference type="Proteomes" id="UP000053370"/>
    </source>
</evidence>
<protein>
    <submittedName>
        <fullName evidence="3">Competence protein ComEA helix-hairpin-helix repeat region</fullName>
    </submittedName>
</protein>
<name>A0A0S7BSA8_9CHLR</name>
<evidence type="ECO:0000259" key="2">
    <source>
        <dbReference type="SMART" id="SM00278"/>
    </source>
</evidence>
<keyword evidence="1" id="KW-1133">Transmembrane helix</keyword>
<dbReference type="GO" id="GO:0015627">
    <property type="term" value="C:type II protein secretion system complex"/>
    <property type="evidence" value="ECO:0007669"/>
    <property type="project" value="TreeGrafter"/>
</dbReference>
<dbReference type="Proteomes" id="UP000053370">
    <property type="component" value="Unassembled WGS sequence"/>
</dbReference>
<dbReference type="NCBIfam" id="TIGR00426">
    <property type="entry name" value="competence protein ComEA helix-hairpin-helix repeat region"/>
    <property type="match status" value="1"/>
</dbReference>
<reference evidence="3" key="1">
    <citation type="journal article" date="2015" name="Genome Announc.">
        <title>Draft Genome Sequence of Anaerolineae Strain TC1, a Novel Isolate from a Methanogenic Wastewater Treatment System.</title>
        <authorList>
            <person name="Matsuura N."/>
            <person name="Tourlousse D.M."/>
            <person name="Sun L."/>
            <person name="Toyonaga M."/>
            <person name="Kuroda K."/>
            <person name="Ohashi A."/>
            <person name="Cruz R."/>
            <person name="Yamaguchi T."/>
            <person name="Sekiguchi Y."/>
        </authorList>
    </citation>
    <scope>NUCLEOTIDE SEQUENCE [LARGE SCALE GENOMIC DNA]</scope>
    <source>
        <strain evidence="3">TC1</strain>
    </source>
</reference>
<dbReference type="InterPro" id="IPR051675">
    <property type="entry name" value="Endo/Exo/Phosphatase_dom_1"/>
</dbReference>
<dbReference type="OrthoDB" id="9790239at2"/>
<gene>
    <name evidence="3" type="ORF">ATC1_131342</name>
</gene>